<dbReference type="eggNOG" id="COG5301">
    <property type="taxonomic scope" value="Bacteria"/>
</dbReference>
<dbReference type="Pfam" id="PF12571">
    <property type="entry name" value="Phage_tail_fib"/>
    <property type="match status" value="1"/>
</dbReference>
<reference evidence="3 4" key="1">
    <citation type="submission" date="2010-10" db="EMBL/GenBank/DDBJ databases">
        <authorList>
            <consortium name="The Broad Institute Genome Sequencing Platform"/>
            <person name="Ward D."/>
            <person name="Earl A."/>
            <person name="Feldgarden M."/>
            <person name="Young S.K."/>
            <person name="Gargeya S."/>
            <person name="Zeng Q."/>
            <person name="Alvarado L."/>
            <person name="Berlin A."/>
            <person name="Bochicchio J."/>
            <person name="Chapman S.B."/>
            <person name="Chen Z."/>
            <person name="Freedman E."/>
            <person name="Gellesch M."/>
            <person name="Goldberg J."/>
            <person name="Griggs A."/>
            <person name="Gujja S."/>
            <person name="Heilman E."/>
            <person name="Heiman D."/>
            <person name="Howarth C."/>
            <person name="Mehta T."/>
            <person name="Neiman D."/>
            <person name="Pearson M."/>
            <person name="Roberts A."/>
            <person name="Saif S."/>
            <person name="Shea T."/>
            <person name="Shenoy N."/>
            <person name="Sisk P."/>
            <person name="Stolte C."/>
            <person name="Sykes S."/>
            <person name="White J."/>
            <person name="Yandava C."/>
            <person name="Allen-Vercoe E."/>
            <person name="Sibley C."/>
            <person name="Ambrose C.E."/>
            <person name="Strauss J."/>
            <person name="Daigneault M."/>
            <person name="Haas B."/>
            <person name="Nusbaum C."/>
            <person name="Birren B."/>
        </authorList>
    </citation>
    <scope>NUCLEOTIDE SEQUENCE [LARGE SCALE GENOMIC DNA]</scope>
    <source>
        <strain evidence="3 4">3_1_6</strain>
    </source>
</reference>
<reference evidence="3 4" key="2">
    <citation type="submission" date="2013-04" db="EMBL/GenBank/DDBJ databases">
        <title>The Genome Sequence of Bilophila wadsworthia 3_1_6.</title>
        <authorList>
            <consortium name="The Broad Institute Genomics Platform"/>
            <person name="Earl A."/>
            <person name="Ward D."/>
            <person name="Feldgarden M."/>
            <person name="Gevers D."/>
            <person name="Sibley C."/>
            <person name="Strauss J."/>
            <person name="Allen-Vercoe E."/>
            <person name="Walker B."/>
            <person name="Young S."/>
            <person name="Zeng Q."/>
            <person name="Gargeya S."/>
            <person name="Fitzgerald M."/>
            <person name="Haas B."/>
            <person name="Abouelleil A."/>
            <person name="Allen A.W."/>
            <person name="Alvarado L."/>
            <person name="Arachchi H.M."/>
            <person name="Berlin A.M."/>
            <person name="Chapman S.B."/>
            <person name="Gainer-Dewar J."/>
            <person name="Goldberg J."/>
            <person name="Griggs A."/>
            <person name="Gujja S."/>
            <person name="Hansen M."/>
            <person name="Howarth C."/>
            <person name="Imamovic A."/>
            <person name="Ireland A."/>
            <person name="Larimer J."/>
            <person name="McCowan C."/>
            <person name="Murphy C."/>
            <person name="Pearson M."/>
            <person name="Poon T.W."/>
            <person name="Priest M."/>
            <person name="Roberts A."/>
            <person name="Saif S."/>
            <person name="Shea T."/>
            <person name="Sisk P."/>
            <person name="Sykes S."/>
            <person name="Wortman J."/>
            <person name="Nusbaum C."/>
            <person name="Birren B."/>
        </authorList>
    </citation>
    <scope>NUCLEOTIDE SEQUENCE [LARGE SCALE GENOMIC DNA]</scope>
    <source>
        <strain evidence="3 4">3_1_6</strain>
    </source>
</reference>
<dbReference type="PANTHER" id="PTHR35191:SF1">
    <property type="entry name" value="PROPHAGE SIDE TAIL FIBER PROTEIN HOMOLOG STFQ-RELATED"/>
    <property type="match status" value="1"/>
</dbReference>
<dbReference type="SUPFAM" id="SSF88874">
    <property type="entry name" value="Receptor-binding domain of short tail fibre protein gp12"/>
    <property type="match status" value="1"/>
</dbReference>
<protein>
    <recommendedName>
        <fullName evidence="2">Phage tail fibre protein N-terminal domain-containing protein</fullName>
    </recommendedName>
</protein>
<accession>E5Y5X2</accession>
<dbReference type="Proteomes" id="UP000006034">
    <property type="component" value="Unassembled WGS sequence"/>
</dbReference>
<comment type="caution">
    <text evidence="3">The sequence shown here is derived from an EMBL/GenBank/DDBJ whole genome shotgun (WGS) entry which is preliminary data.</text>
</comment>
<proteinExistence type="predicted"/>
<dbReference type="AlphaFoldDB" id="E5Y5X2"/>
<gene>
    <name evidence="3" type="ORF">HMPREF0179_01585</name>
</gene>
<dbReference type="PANTHER" id="PTHR35191">
    <property type="entry name" value="PROPHAGE SIDE TAIL FIBER PROTEIN HOMOLOG STFQ-RELATED"/>
    <property type="match status" value="1"/>
</dbReference>
<evidence type="ECO:0000259" key="2">
    <source>
        <dbReference type="Pfam" id="PF12571"/>
    </source>
</evidence>
<feature type="region of interest" description="Disordered" evidence="1">
    <location>
        <begin position="289"/>
        <end position="308"/>
    </location>
</feature>
<dbReference type="InterPro" id="IPR022225">
    <property type="entry name" value="Phage_tail_fibre_N"/>
</dbReference>
<evidence type="ECO:0000256" key="1">
    <source>
        <dbReference type="SAM" id="MobiDB-lite"/>
    </source>
</evidence>
<feature type="region of interest" description="Disordered" evidence="1">
    <location>
        <begin position="361"/>
        <end position="380"/>
    </location>
</feature>
<dbReference type="GeneID" id="78087681"/>
<evidence type="ECO:0000313" key="4">
    <source>
        <dbReference type="Proteomes" id="UP000006034"/>
    </source>
</evidence>
<feature type="compositionally biased region" description="Low complexity" evidence="1">
    <location>
        <begin position="362"/>
        <end position="375"/>
    </location>
</feature>
<dbReference type="InterPro" id="IPR051934">
    <property type="entry name" value="Phage_Tail_Fiber_Structural"/>
</dbReference>
<keyword evidence="4" id="KW-1185">Reference proteome</keyword>
<sequence length="684" mass="70328">MSQQFRTVTTNAGRNAVREALTQGKTVKLSHMSVGDGGGNPVTPLSTMTKLVNERFRAQINDIVLDPATPDLFTSELFIPQAEGGWYIREVGLWMDDGTLFAVGNTPLTEKPDISSGAATDLLVRLIIRVLDAATISIEIDPAQVLATREYVDRKLDAHNKDGGAHETLARKSVQIKAGTGLTGGGTLEADRTLTIKYGNTAGTACQGNDVRLADARTPKPHKATHQTGGSDAITPADIGAADKTIQIKPGTGLTGGGTLEADRTLTVSYGTAAGTACQGNDARLSNARTPTAHKTTHKTGGTDALTPADIGAVPTTVQVIAGTGLSGGGSLAANRTLAVTYGTAAGTACQGNDARLSNARTPTAHKTTHKTGGTDALTPADIGAVPTTVQVIAGTGLSGGGSLAANRTLAVTYGTAAGTACQGNDARLSNARTPTAHKTTHKTGGTDALTPADIGAVPTTVQVIAGTGLSGGGSLTANRTLTVKYGTGAGTACQGNDARVTASEAFRLSMIGVPRYWRSTTLPAGHVWANGDLALFADWPELKKIYDAGGFAGMLLAYNANSATIAANLGKWRPNAANPTGLYVPNLSEQFFRAWGQGLTREAGTTQGDAIREIWAAWDSPAYTSVAGGAAYHDNDSSGCYQTVDGSGFHTFGVRVSLTVPTAAENRPVNVALPVVLYLGLRP</sequence>
<evidence type="ECO:0000313" key="3">
    <source>
        <dbReference type="EMBL" id="EFV44684.2"/>
    </source>
</evidence>
<name>E5Y5X2_BILW3</name>
<feature type="region of interest" description="Disordered" evidence="1">
    <location>
        <begin position="433"/>
        <end position="452"/>
    </location>
</feature>
<organism evidence="3 4">
    <name type="scientific">Bilophila wadsworthia (strain 3_1_6)</name>
    <dbReference type="NCBI Taxonomy" id="563192"/>
    <lineage>
        <taxon>Bacteria</taxon>
        <taxon>Pseudomonadati</taxon>
        <taxon>Thermodesulfobacteriota</taxon>
        <taxon>Desulfovibrionia</taxon>
        <taxon>Desulfovibrionales</taxon>
        <taxon>Desulfovibrionaceae</taxon>
        <taxon>Bilophila</taxon>
    </lineage>
</organism>
<feature type="compositionally biased region" description="Low complexity" evidence="1">
    <location>
        <begin position="290"/>
        <end position="303"/>
    </location>
</feature>
<dbReference type="RefSeq" id="WP_016360851.1">
    <property type="nucleotide sequence ID" value="NZ_KE150238.1"/>
</dbReference>
<dbReference type="EMBL" id="ADCP02000001">
    <property type="protein sequence ID" value="EFV44684.2"/>
    <property type="molecule type" value="Genomic_DNA"/>
</dbReference>
<feature type="domain" description="Phage tail fibre protein N-terminal" evidence="2">
    <location>
        <begin position="1"/>
        <end position="149"/>
    </location>
</feature>
<dbReference type="HOGENOM" id="CLU_402093_0_0_7"/>
<dbReference type="STRING" id="563192.HMPREF0179_01585"/>
<dbReference type="OrthoDB" id="7710585at2"/>
<feature type="compositionally biased region" description="Low complexity" evidence="1">
    <location>
        <begin position="434"/>
        <end position="447"/>
    </location>
</feature>